<proteinExistence type="predicted"/>
<protein>
    <recommendedName>
        <fullName evidence="6">ABC transporter</fullName>
    </recommendedName>
</protein>
<organism evidence="4 5">
    <name type="scientific">Paracerasibacillus soli</name>
    <dbReference type="NCBI Taxonomy" id="480284"/>
    <lineage>
        <taxon>Bacteria</taxon>
        <taxon>Bacillati</taxon>
        <taxon>Bacillota</taxon>
        <taxon>Bacilli</taxon>
        <taxon>Bacillales</taxon>
        <taxon>Bacillaceae</taxon>
        <taxon>Paracerasibacillus</taxon>
    </lineage>
</organism>
<keyword evidence="2" id="KW-0547">Nucleotide-binding</keyword>
<evidence type="ECO:0000256" key="2">
    <source>
        <dbReference type="ARBA" id="ARBA00022741"/>
    </source>
</evidence>
<dbReference type="PANTHER" id="PTHR42939:SF1">
    <property type="entry name" value="ABC TRANSPORTER ATP-BINDING PROTEIN ALBC-RELATED"/>
    <property type="match status" value="1"/>
</dbReference>
<reference evidence="4 5" key="1">
    <citation type="submission" date="2023-10" db="EMBL/GenBank/DDBJ databases">
        <title>Virgibacillus soli CC-YMP-6 genome.</title>
        <authorList>
            <person name="Miliotis G."/>
            <person name="Sengupta P."/>
            <person name="Hameed A."/>
            <person name="Chuvochina M."/>
            <person name="Mcdonagh F."/>
            <person name="Simpson A.C."/>
            <person name="Singh N.K."/>
            <person name="Rekha P.D."/>
            <person name="Raman K."/>
            <person name="Hugenholtz P."/>
            <person name="Venkateswaran K."/>
        </authorList>
    </citation>
    <scope>NUCLEOTIDE SEQUENCE [LARGE SCALE GENOMIC DNA]</scope>
    <source>
        <strain evidence="4 5">CC-YMP-6</strain>
    </source>
</reference>
<keyword evidence="3" id="KW-0067">ATP-binding</keyword>
<evidence type="ECO:0000256" key="1">
    <source>
        <dbReference type="ARBA" id="ARBA00022448"/>
    </source>
</evidence>
<dbReference type="SUPFAM" id="SSF52540">
    <property type="entry name" value="P-loop containing nucleoside triphosphate hydrolases"/>
    <property type="match status" value="1"/>
</dbReference>
<accession>A0ABU5CV85</accession>
<dbReference type="InterPro" id="IPR051782">
    <property type="entry name" value="ABC_Transporter_VariousFunc"/>
</dbReference>
<evidence type="ECO:0000313" key="4">
    <source>
        <dbReference type="EMBL" id="MDY0410295.1"/>
    </source>
</evidence>
<gene>
    <name evidence="4" type="ORF">RWD45_19270</name>
</gene>
<dbReference type="RefSeq" id="WP_320381171.1">
    <property type="nucleotide sequence ID" value="NZ_JAWDIQ010000003.1"/>
</dbReference>
<keyword evidence="1" id="KW-0813">Transport</keyword>
<dbReference type="InterPro" id="IPR027417">
    <property type="entry name" value="P-loop_NTPase"/>
</dbReference>
<evidence type="ECO:0000313" key="5">
    <source>
        <dbReference type="Proteomes" id="UP001275315"/>
    </source>
</evidence>
<dbReference type="EMBL" id="JAWDIQ010000003">
    <property type="protein sequence ID" value="MDY0410295.1"/>
    <property type="molecule type" value="Genomic_DNA"/>
</dbReference>
<dbReference type="Proteomes" id="UP001275315">
    <property type="component" value="Unassembled WGS sequence"/>
</dbReference>
<keyword evidence="5" id="KW-1185">Reference proteome</keyword>
<sequence length="118" mass="14018">MSFQSSLTLKELLHQGEVFYENWDMDFAMRLFKYFSFHPDDIHENLSKGKKSTFNMIFGVASRCPLTIFDEPTTGMDAAVRKDFYRVLLRDYIAYPRTIIISSHYLDEIENDLKMFYC</sequence>
<dbReference type="Gene3D" id="3.40.50.300">
    <property type="entry name" value="P-loop containing nucleotide triphosphate hydrolases"/>
    <property type="match status" value="1"/>
</dbReference>
<comment type="caution">
    <text evidence="4">The sequence shown here is derived from an EMBL/GenBank/DDBJ whole genome shotgun (WGS) entry which is preliminary data.</text>
</comment>
<evidence type="ECO:0000256" key="3">
    <source>
        <dbReference type="ARBA" id="ARBA00022840"/>
    </source>
</evidence>
<name>A0ABU5CV85_9BACI</name>
<dbReference type="PANTHER" id="PTHR42939">
    <property type="entry name" value="ABC TRANSPORTER ATP-BINDING PROTEIN ALBC-RELATED"/>
    <property type="match status" value="1"/>
</dbReference>
<evidence type="ECO:0008006" key="6">
    <source>
        <dbReference type="Google" id="ProtNLM"/>
    </source>
</evidence>